<dbReference type="PANTHER" id="PTHR30250">
    <property type="entry name" value="PST FAMILY PREDICTED COLANIC ACID TRANSPORTER"/>
    <property type="match status" value="1"/>
</dbReference>
<keyword evidence="3 6" id="KW-0812">Transmembrane</keyword>
<gene>
    <name evidence="8" type="ORF">GCM10010862_08210</name>
</gene>
<feature type="transmembrane region" description="Helical" evidence="6">
    <location>
        <begin position="182"/>
        <end position="199"/>
    </location>
</feature>
<reference evidence="9" key="1">
    <citation type="journal article" date="2019" name="Int. J. Syst. Evol. Microbiol.">
        <title>The Global Catalogue of Microorganisms (GCM) 10K type strain sequencing project: providing services to taxonomists for standard genome sequencing and annotation.</title>
        <authorList>
            <consortium name="The Broad Institute Genomics Platform"/>
            <consortium name="The Broad Institute Genome Sequencing Center for Infectious Disease"/>
            <person name="Wu L."/>
            <person name="Ma J."/>
        </authorList>
    </citation>
    <scope>NUCLEOTIDE SEQUENCE [LARGE SCALE GENOMIC DNA]</scope>
    <source>
        <strain evidence="9">NBRC 112416</strain>
    </source>
</reference>
<feature type="transmembrane region" description="Helical" evidence="6">
    <location>
        <begin position="142"/>
        <end position="162"/>
    </location>
</feature>
<dbReference type="RefSeq" id="WP_284339007.1">
    <property type="nucleotide sequence ID" value="NZ_BSNS01000004.1"/>
</dbReference>
<dbReference type="Pfam" id="PF01636">
    <property type="entry name" value="APH"/>
    <property type="match status" value="1"/>
</dbReference>
<feature type="domain" description="Aminoglycoside phosphotransferase" evidence="7">
    <location>
        <begin position="550"/>
        <end position="716"/>
    </location>
</feature>
<feature type="transmembrane region" description="Helical" evidence="6">
    <location>
        <begin position="357"/>
        <end position="379"/>
    </location>
</feature>
<sequence>MIGRAADAGTGWARWRWPIRRFWATTNDGTASPLTFNGYALIASTVATSAFGVVFWVLAARLYPAEQVGLGAVMISSMVTLGSFAQLNFPNMLNRFVPAAGTQARGLILAAYGVATATALLLSTGFLLVVDQLVPRMAFLPADPLLAAGFVAAVSVWTIFALQDSALASLRQAIWVPIENTVYALAKIVLLVLLAGAATGNIALFAAWTAPLIFVAAAINLLIFGRLLRKPRFQAAPETRFDPRTAARYFGWDYIGGLALTAAMGIAPVLVLSQAGAEASANYHLAWTFTYSLYLIGRSMGISLLAESATTPARMPSLVADAVVHTMLPLAAAALVVATAAPLLMSLFGPSYAREGATLLSVLAVSSIPWGLVTIFLAVARVRGWLRAIAGTQIATLVLVLSIGVLLLPKLGVLGIGVAWLAAHTAVLFGIAAIAVLRGGPDRLTDGLLRLASSVARLRNTLLQPATLRQDQPALASAIEGALQDIGHTDQALRSGAALHSLSDSMVFFLKPAPGGGPVPRAVVKCATSSQGITSLERGRVWQERLREDPRLEESRSVIPRILAHRKLSGAVALIEEALPGDDGRLVLARAGQRPGALDAAARAINSVHRRTGKSSVVDEAWIAEWIERPVQYVQRQSRQAWHLDAWQSFVREQRAYWLSRQVYLGITHGDFSPGNILFVEEPGQSGVPGIRLAGLLDWTEARPDGPAGFDVCHLALTTRMLVAGEELGQVVRTAMEQARREDLPLPNDLDGDDAEWLSQSAATRAMVGLVWLHHLLANIRKAEQYSANPLWTATNVNWVLRSFSRNRRH</sequence>
<comment type="caution">
    <text evidence="8">The sequence shown here is derived from an EMBL/GenBank/DDBJ whole genome shotgun (WGS) entry which is preliminary data.</text>
</comment>
<evidence type="ECO:0000256" key="1">
    <source>
        <dbReference type="ARBA" id="ARBA00004651"/>
    </source>
</evidence>
<evidence type="ECO:0000313" key="9">
    <source>
        <dbReference type="Proteomes" id="UP001156691"/>
    </source>
</evidence>
<accession>A0ABQ5W0Q7</accession>
<dbReference type="SUPFAM" id="SSF56112">
    <property type="entry name" value="Protein kinase-like (PK-like)"/>
    <property type="match status" value="1"/>
</dbReference>
<proteinExistence type="predicted"/>
<name>A0ABQ5W0Q7_9HYPH</name>
<keyword evidence="9" id="KW-1185">Reference proteome</keyword>
<feature type="transmembrane region" description="Helical" evidence="6">
    <location>
        <begin position="386"/>
        <end position="408"/>
    </location>
</feature>
<organism evidence="8 9">
    <name type="scientific">Devosia nitrariae</name>
    <dbReference type="NCBI Taxonomy" id="2071872"/>
    <lineage>
        <taxon>Bacteria</taxon>
        <taxon>Pseudomonadati</taxon>
        <taxon>Pseudomonadota</taxon>
        <taxon>Alphaproteobacteria</taxon>
        <taxon>Hyphomicrobiales</taxon>
        <taxon>Devosiaceae</taxon>
        <taxon>Devosia</taxon>
    </lineage>
</organism>
<feature type="transmembrane region" description="Helical" evidence="6">
    <location>
        <begin position="107"/>
        <end position="130"/>
    </location>
</feature>
<dbReference type="InterPro" id="IPR002575">
    <property type="entry name" value="Aminoglycoside_PTrfase"/>
</dbReference>
<evidence type="ECO:0000256" key="6">
    <source>
        <dbReference type="SAM" id="Phobius"/>
    </source>
</evidence>
<comment type="subcellular location">
    <subcellularLocation>
        <location evidence="1">Cell membrane</location>
        <topology evidence="1">Multi-pass membrane protein</topology>
    </subcellularLocation>
</comment>
<keyword evidence="4 6" id="KW-1133">Transmembrane helix</keyword>
<dbReference type="Gene3D" id="3.90.1200.10">
    <property type="match status" value="1"/>
</dbReference>
<feature type="transmembrane region" description="Helical" evidence="6">
    <location>
        <begin position="249"/>
        <end position="272"/>
    </location>
</feature>
<evidence type="ECO:0000313" key="8">
    <source>
        <dbReference type="EMBL" id="GLQ53562.1"/>
    </source>
</evidence>
<evidence type="ECO:0000256" key="5">
    <source>
        <dbReference type="ARBA" id="ARBA00023136"/>
    </source>
</evidence>
<evidence type="ECO:0000256" key="3">
    <source>
        <dbReference type="ARBA" id="ARBA00022692"/>
    </source>
</evidence>
<feature type="transmembrane region" description="Helical" evidence="6">
    <location>
        <begin position="284"/>
        <end position="306"/>
    </location>
</feature>
<feature type="transmembrane region" description="Helical" evidence="6">
    <location>
        <begin position="68"/>
        <end position="87"/>
    </location>
</feature>
<evidence type="ECO:0000256" key="2">
    <source>
        <dbReference type="ARBA" id="ARBA00022475"/>
    </source>
</evidence>
<keyword evidence="5 6" id="KW-0472">Membrane</keyword>
<protein>
    <recommendedName>
        <fullName evidence="7">Aminoglycoside phosphotransferase domain-containing protein</fullName>
    </recommendedName>
</protein>
<dbReference type="InterPro" id="IPR050833">
    <property type="entry name" value="Poly_Biosynth_Transport"/>
</dbReference>
<feature type="transmembrane region" description="Helical" evidence="6">
    <location>
        <begin position="318"/>
        <end position="345"/>
    </location>
</feature>
<keyword evidence="2" id="KW-1003">Cell membrane</keyword>
<feature type="transmembrane region" description="Helical" evidence="6">
    <location>
        <begin position="414"/>
        <end position="437"/>
    </location>
</feature>
<dbReference type="EMBL" id="BSNS01000004">
    <property type="protein sequence ID" value="GLQ53562.1"/>
    <property type="molecule type" value="Genomic_DNA"/>
</dbReference>
<dbReference type="Proteomes" id="UP001156691">
    <property type="component" value="Unassembled WGS sequence"/>
</dbReference>
<evidence type="ECO:0000256" key="4">
    <source>
        <dbReference type="ARBA" id="ARBA00022989"/>
    </source>
</evidence>
<feature type="transmembrane region" description="Helical" evidence="6">
    <location>
        <begin position="205"/>
        <end position="228"/>
    </location>
</feature>
<dbReference type="PANTHER" id="PTHR30250:SF11">
    <property type="entry name" value="O-ANTIGEN TRANSPORTER-RELATED"/>
    <property type="match status" value="1"/>
</dbReference>
<dbReference type="InterPro" id="IPR011009">
    <property type="entry name" value="Kinase-like_dom_sf"/>
</dbReference>
<feature type="transmembrane region" description="Helical" evidence="6">
    <location>
        <begin position="39"/>
        <end position="62"/>
    </location>
</feature>
<evidence type="ECO:0000259" key="7">
    <source>
        <dbReference type="Pfam" id="PF01636"/>
    </source>
</evidence>